<comment type="caution">
    <text evidence="1">The sequence shown here is derived from an EMBL/GenBank/DDBJ whole genome shotgun (WGS) entry which is preliminary data.</text>
</comment>
<organism evidence="1 2">
    <name type="scientific">Ceratitis capitata</name>
    <name type="common">Mediterranean fruit fly</name>
    <name type="synonym">Tephritis capitata</name>
    <dbReference type="NCBI Taxonomy" id="7213"/>
    <lineage>
        <taxon>Eukaryota</taxon>
        <taxon>Metazoa</taxon>
        <taxon>Ecdysozoa</taxon>
        <taxon>Arthropoda</taxon>
        <taxon>Hexapoda</taxon>
        <taxon>Insecta</taxon>
        <taxon>Pterygota</taxon>
        <taxon>Neoptera</taxon>
        <taxon>Endopterygota</taxon>
        <taxon>Diptera</taxon>
        <taxon>Brachycera</taxon>
        <taxon>Muscomorpha</taxon>
        <taxon>Tephritoidea</taxon>
        <taxon>Tephritidae</taxon>
        <taxon>Ceratitis</taxon>
        <taxon>Ceratitis</taxon>
    </lineage>
</organism>
<gene>
    <name evidence="1" type="ORF">CCAP1982_LOCUS12359</name>
</gene>
<dbReference type="AlphaFoldDB" id="A0A811V226"/>
<keyword evidence="2" id="KW-1185">Reference proteome</keyword>
<proteinExistence type="predicted"/>
<feature type="non-terminal residue" evidence="1">
    <location>
        <position position="1"/>
    </location>
</feature>
<name>A0A811V226_CERCA</name>
<sequence length="104" mass="11856">ISSSNIYAVDVHQLLAQYARHRPPMYGPYHTQRFRHTPTTPTVAALLPTGVKIYQLYTILLSTTRRFSLDTSLLCLCGLPNFEVCVANECEWLLFPPRASQMRS</sequence>
<accession>A0A811V226</accession>
<dbReference type="EMBL" id="CAJHJT010000034">
    <property type="protein sequence ID" value="CAD7003937.1"/>
    <property type="molecule type" value="Genomic_DNA"/>
</dbReference>
<protein>
    <submittedName>
        <fullName evidence="1">(Mediterranean fruit fly) hypothetical protein</fullName>
    </submittedName>
</protein>
<dbReference type="Proteomes" id="UP000606786">
    <property type="component" value="Unassembled WGS sequence"/>
</dbReference>
<reference evidence="1" key="1">
    <citation type="submission" date="2020-11" db="EMBL/GenBank/DDBJ databases">
        <authorList>
            <person name="Whitehead M."/>
        </authorList>
    </citation>
    <scope>NUCLEOTIDE SEQUENCE</scope>
    <source>
        <strain evidence="1">EGII</strain>
    </source>
</reference>
<evidence type="ECO:0000313" key="2">
    <source>
        <dbReference type="Proteomes" id="UP000606786"/>
    </source>
</evidence>
<evidence type="ECO:0000313" key="1">
    <source>
        <dbReference type="EMBL" id="CAD7003937.1"/>
    </source>
</evidence>